<evidence type="ECO:0000313" key="8">
    <source>
        <dbReference type="EMBL" id="KAG9266530.1"/>
    </source>
</evidence>
<dbReference type="FunFam" id="1.20.5.4770:FF:000001">
    <property type="entry name" value="Zinc finger AN1-type containing 6"/>
    <property type="match status" value="1"/>
</dbReference>
<dbReference type="Pfam" id="PF01754">
    <property type="entry name" value="zf-A20"/>
    <property type="match status" value="1"/>
</dbReference>
<reference evidence="8 9" key="1">
    <citation type="submission" date="2021-07" db="EMBL/GenBank/DDBJ databases">
        <authorList>
            <person name="Imarazene B."/>
            <person name="Zahm M."/>
            <person name="Klopp C."/>
            <person name="Cabau C."/>
            <person name="Beille S."/>
            <person name="Jouanno E."/>
            <person name="Castinel A."/>
            <person name="Lluch J."/>
            <person name="Gil L."/>
            <person name="Kuchtly C."/>
            <person name="Lopez Roques C."/>
            <person name="Donnadieu C."/>
            <person name="Parrinello H."/>
            <person name="Journot L."/>
            <person name="Du K."/>
            <person name="Schartl M."/>
            <person name="Retaux S."/>
            <person name="Guiguen Y."/>
        </authorList>
    </citation>
    <scope>NUCLEOTIDE SEQUENCE [LARGE SCALE GENOMIC DNA]</scope>
    <source>
        <strain evidence="8">Pach_M1</strain>
        <tissue evidence="8">Testis</tissue>
    </source>
</reference>
<dbReference type="SUPFAM" id="SSF57716">
    <property type="entry name" value="Glucocorticoid receptor-like (DNA-binding domain)"/>
    <property type="match status" value="1"/>
</dbReference>
<dbReference type="SUPFAM" id="SSF118310">
    <property type="entry name" value="AN1-like Zinc finger"/>
    <property type="match status" value="1"/>
</dbReference>
<dbReference type="GO" id="GO:0003677">
    <property type="term" value="F:DNA binding"/>
    <property type="evidence" value="ECO:0007669"/>
    <property type="project" value="InterPro"/>
</dbReference>
<evidence type="ECO:0000259" key="7">
    <source>
        <dbReference type="PROSITE" id="PS51039"/>
    </source>
</evidence>
<dbReference type="SMART" id="SM00259">
    <property type="entry name" value="ZnF_A20"/>
    <property type="match status" value="1"/>
</dbReference>
<feature type="domain" description="A20-type" evidence="6">
    <location>
        <begin position="16"/>
        <end position="50"/>
    </location>
</feature>
<dbReference type="Proteomes" id="UP000752171">
    <property type="component" value="Unassembled WGS sequence"/>
</dbReference>
<dbReference type="InterPro" id="IPR050652">
    <property type="entry name" value="AN1_A20_ZnFinger"/>
</dbReference>
<feature type="region of interest" description="Disordered" evidence="5">
    <location>
        <begin position="95"/>
        <end position="126"/>
    </location>
</feature>
<comment type="caution">
    <text evidence="8">The sequence shown here is derived from an EMBL/GenBank/DDBJ whole genome shotgun (WGS) entry which is preliminary data.</text>
</comment>
<feature type="compositionally biased region" description="Polar residues" evidence="5">
    <location>
        <begin position="95"/>
        <end position="105"/>
    </location>
</feature>
<dbReference type="InterPro" id="IPR002653">
    <property type="entry name" value="Znf_A20"/>
</dbReference>
<dbReference type="Gene3D" id="1.20.5.4770">
    <property type="match status" value="1"/>
</dbReference>
<dbReference type="PROSITE" id="PS51039">
    <property type="entry name" value="ZF_AN1"/>
    <property type="match status" value="1"/>
</dbReference>
<keyword evidence="1" id="KW-0479">Metal-binding</keyword>
<evidence type="ECO:0000256" key="5">
    <source>
        <dbReference type="SAM" id="MobiDB-lite"/>
    </source>
</evidence>
<keyword evidence="2 4" id="KW-0863">Zinc-finger</keyword>
<dbReference type="SMART" id="SM00154">
    <property type="entry name" value="ZnF_AN1"/>
    <property type="match status" value="1"/>
</dbReference>
<evidence type="ECO:0000256" key="1">
    <source>
        <dbReference type="ARBA" id="ARBA00022723"/>
    </source>
</evidence>
<feature type="domain" description="AN1-type" evidence="7">
    <location>
        <begin position="166"/>
        <end position="212"/>
    </location>
</feature>
<dbReference type="PROSITE" id="PS51036">
    <property type="entry name" value="ZF_A20"/>
    <property type="match status" value="1"/>
</dbReference>
<dbReference type="PANTHER" id="PTHR10634:SF149">
    <property type="entry name" value="AN1-TYPE DOMAIN-CONTAINING PROTEIN-RELATED"/>
    <property type="match status" value="1"/>
</dbReference>
<dbReference type="InterPro" id="IPR000058">
    <property type="entry name" value="Znf_AN1"/>
</dbReference>
<dbReference type="AlphaFoldDB" id="A0A8T2L475"/>
<evidence type="ECO:0000256" key="4">
    <source>
        <dbReference type="PROSITE-ProRule" id="PRU00449"/>
    </source>
</evidence>
<dbReference type="EMBL" id="JAICCE010000016">
    <property type="protein sequence ID" value="KAG9266530.1"/>
    <property type="molecule type" value="Genomic_DNA"/>
</dbReference>
<dbReference type="InterPro" id="IPR035896">
    <property type="entry name" value="AN1-like_Znf"/>
</dbReference>
<dbReference type="GO" id="GO:0008270">
    <property type="term" value="F:zinc ion binding"/>
    <property type="evidence" value="ECO:0007669"/>
    <property type="project" value="UniProtKB-KW"/>
</dbReference>
<dbReference type="PANTHER" id="PTHR10634">
    <property type="entry name" value="AN1-TYPE ZINC FINGER PROTEIN"/>
    <property type="match status" value="1"/>
</dbReference>
<keyword evidence="3" id="KW-0862">Zinc</keyword>
<organism evidence="8 9">
    <name type="scientific">Astyanax mexicanus</name>
    <name type="common">Blind cave fish</name>
    <name type="synonym">Astyanax fasciatus mexicanus</name>
    <dbReference type="NCBI Taxonomy" id="7994"/>
    <lineage>
        <taxon>Eukaryota</taxon>
        <taxon>Metazoa</taxon>
        <taxon>Chordata</taxon>
        <taxon>Craniata</taxon>
        <taxon>Vertebrata</taxon>
        <taxon>Euteleostomi</taxon>
        <taxon>Actinopterygii</taxon>
        <taxon>Neopterygii</taxon>
        <taxon>Teleostei</taxon>
        <taxon>Ostariophysi</taxon>
        <taxon>Characiformes</taxon>
        <taxon>Characoidei</taxon>
        <taxon>Acestrorhamphidae</taxon>
        <taxon>Acestrorhamphinae</taxon>
        <taxon>Astyanax</taxon>
    </lineage>
</organism>
<proteinExistence type="predicted"/>
<sequence length="231" mass="24830">MAEEEEKDMAQQTNQTQAPIPCTAGCGFYGNPRNNGMCSICYKDSLQRQNSSSRVSDPVSTRFSTLGESLSTQSNTVTASSALQLNSQSIVTATETAQEELTSGEAQDELKTEEVAGPSNSAEVASVQESVTMSEMSGSFGSSAEVLASGSCVSVQSSAPVVENSKPQKKRCFICNKKLALTDYNCRCGNYFCGVHRCTIDHNCPYDYKAEAAEKIRKENPVVAGEKIQKI</sequence>
<name>A0A8T2L475_ASTMX</name>
<gene>
    <name evidence="8" type="primary">ZFAND6</name>
    <name evidence="8" type="ORF">AMEX_G19170</name>
</gene>
<evidence type="ECO:0000259" key="6">
    <source>
        <dbReference type="PROSITE" id="PS51036"/>
    </source>
</evidence>
<evidence type="ECO:0000313" key="9">
    <source>
        <dbReference type="Proteomes" id="UP000752171"/>
    </source>
</evidence>
<evidence type="ECO:0000256" key="3">
    <source>
        <dbReference type="ARBA" id="ARBA00022833"/>
    </source>
</evidence>
<evidence type="ECO:0000256" key="2">
    <source>
        <dbReference type="ARBA" id="ARBA00022771"/>
    </source>
</evidence>
<dbReference type="Gene3D" id="4.10.1110.10">
    <property type="entry name" value="AN1-like Zinc finger"/>
    <property type="match status" value="1"/>
</dbReference>
<protein>
    <submittedName>
        <fullName evidence="8">AN1-type zinc finger protein 6 isoform X4</fullName>
    </submittedName>
</protein>
<accession>A0A8T2L475</accession>
<dbReference type="OrthoDB" id="428577at2759"/>